<evidence type="ECO:0000259" key="1">
    <source>
        <dbReference type="Pfam" id="PF14032"/>
    </source>
</evidence>
<gene>
    <name evidence="2" type="ORF">FHR72_001313</name>
</gene>
<sequence>MPRVAAGVLAMVVLAGCTRVVDDPRPVRAWPVAPITAGQVTDVLSARARPEAESNLFLTVEPEECAGMAREVDPPFLFGVGVTPAARGGGQWFAEDNFSIQEMAAVYPANFDARRSAGDARRTIDDCRDKQLTVITTEDNELSFRSLPAAESPSAEIVLWSLTGTKRSCDNAYVAAYNAAIEITACGDRNGYNVSALAEEALGRLHALANMTS</sequence>
<evidence type="ECO:0000313" key="2">
    <source>
        <dbReference type="EMBL" id="MBB2989850.1"/>
    </source>
</evidence>
<dbReference type="PROSITE" id="PS51257">
    <property type="entry name" value="PROKAR_LIPOPROTEIN"/>
    <property type="match status" value="1"/>
</dbReference>
<evidence type="ECO:0000313" key="3">
    <source>
        <dbReference type="Proteomes" id="UP000550501"/>
    </source>
</evidence>
<dbReference type="Pfam" id="PF14032">
    <property type="entry name" value="PknH_C"/>
    <property type="match status" value="1"/>
</dbReference>
<dbReference type="InterPro" id="IPR026954">
    <property type="entry name" value="PknH-like_Extracell"/>
</dbReference>
<protein>
    <recommendedName>
        <fullName evidence="1">PknH-like extracellular domain-containing protein</fullName>
    </recommendedName>
</protein>
<organism evidence="2 3">
    <name type="scientific">Mycolicibacterium iranicum</name>
    <name type="common">Mycobacterium iranicum</name>
    <dbReference type="NCBI Taxonomy" id="912594"/>
    <lineage>
        <taxon>Bacteria</taxon>
        <taxon>Bacillati</taxon>
        <taxon>Actinomycetota</taxon>
        <taxon>Actinomycetes</taxon>
        <taxon>Mycobacteriales</taxon>
        <taxon>Mycobacteriaceae</taxon>
        <taxon>Mycolicibacterium</taxon>
    </lineage>
</organism>
<accession>A0A839Q102</accession>
<feature type="domain" description="PknH-like extracellular" evidence="1">
    <location>
        <begin position="56"/>
        <end position="203"/>
    </location>
</feature>
<dbReference type="AlphaFoldDB" id="A0A839Q102"/>
<keyword evidence="3" id="KW-1185">Reference proteome</keyword>
<dbReference type="EMBL" id="JACHVU010000002">
    <property type="protein sequence ID" value="MBB2989850.1"/>
    <property type="molecule type" value="Genomic_DNA"/>
</dbReference>
<dbReference type="InterPro" id="IPR038232">
    <property type="entry name" value="PknH-like_Extracell_sf"/>
</dbReference>
<reference evidence="2 3" key="1">
    <citation type="submission" date="2020-08" db="EMBL/GenBank/DDBJ databases">
        <title>The Agave Microbiome: Exploring the role of microbial communities in plant adaptations to desert environments.</title>
        <authorList>
            <person name="Partida-Martinez L.P."/>
        </authorList>
    </citation>
    <scope>NUCLEOTIDE SEQUENCE [LARGE SCALE GENOMIC DNA]</scope>
    <source>
        <strain evidence="2 3">AT2.18</strain>
    </source>
</reference>
<proteinExistence type="predicted"/>
<comment type="caution">
    <text evidence="2">The sequence shown here is derived from an EMBL/GenBank/DDBJ whole genome shotgun (WGS) entry which is preliminary data.</text>
</comment>
<name>A0A839Q102_MYCIR</name>
<dbReference type="RefSeq" id="WP_183467105.1">
    <property type="nucleotide sequence ID" value="NZ_JACHVU010000002.1"/>
</dbReference>
<dbReference type="Proteomes" id="UP000550501">
    <property type="component" value="Unassembled WGS sequence"/>
</dbReference>
<dbReference type="Gene3D" id="3.40.1000.70">
    <property type="entry name" value="PknH-like extracellular domain"/>
    <property type="match status" value="1"/>
</dbReference>